<accession>A0A6M2BR16</accession>
<dbReference type="InterPro" id="IPR045079">
    <property type="entry name" value="Oxoprolinase-like"/>
</dbReference>
<dbReference type="EMBL" id="JAAMOW010000003">
    <property type="protein sequence ID" value="NGY04489.1"/>
    <property type="molecule type" value="Genomic_DNA"/>
</dbReference>
<keyword evidence="4" id="KW-1185">Reference proteome</keyword>
<feature type="domain" description="Hydantoinase/oxoprolinase N-terminal" evidence="2">
    <location>
        <begin position="5"/>
        <end position="110"/>
    </location>
</feature>
<dbReference type="InterPro" id="IPR002821">
    <property type="entry name" value="Hydantoinase_A"/>
</dbReference>
<sequence>MGKLINVDNGGTLTDICVIDGATVYRTKTLTTPHDLSRCLLDGLRKASRAVYGEEDLVALLASTDHLRYSTTQGTNALVERKGPRLGLLLTGSLDITSLRAAPAAGELFDVIVGSRVRQLDAALTGEALELAIVQAVNALGSAGANRLVVAGGGSARAGTEALIKRILLRRFPQHLLGAMPILYSQEVVEDADDVRRTWTALFNAFLHPAMERFLYSAEHQLREHKAGKPLLIFRNDGHSARVAKTIALKTYSSGPRGGMEGARSIAAHYGYSHLLSMDVGGTTTDIGEVRDGVVRAHARGRVEDIEVSFPLCDVASVGVGGSSIIRVADGGIVVGPHSVGSAPGPACFGLGGVEATITDAFLVQGLLDPASFFGGDLHLDIERARAVIDEKIAAPLGCSVEQAAAAMEQAWVAKVANSLKQFTRIDDDTVLAAFGGGGPFVVCKVAEAAGIRRVLIPGLAAVFSAFGLGFSDIAHRYEAPLASRDSAGLRKVLDELTEQARRGMFAEGFALEDCEIERTLQIASAAGEQQRSLSRDELPADLPDDAMLSVSLQVCRRIAQPQLSGRFAQTAAVPAGSDAQRSVRFGGEPRAVPLYRAESLGAGAVADGPAVLEESFFTCRIDPGWRLEINAAHDILLTRA</sequence>
<dbReference type="AlphaFoldDB" id="A0A6M2BR16"/>
<proteinExistence type="predicted"/>
<comment type="caution">
    <text evidence="3">The sequence shown here is derived from an EMBL/GenBank/DDBJ whole genome shotgun (WGS) entry which is preliminary data.</text>
</comment>
<dbReference type="Pfam" id="PF05378">
    <property type="entry name" value="Hydant_A_N"/>
    <property type="match status" value="1"/>
</dbReference>
<dbReference type="PANTHER" id="PTHR11365">
    <property type="entry name" value="5-OXOPROLINASE RELATED"/>
    <property type="match status" value="1"/>
</dbReference>
<gene>
    <name evidence="3" type="ORF">G7Y85_06930</name>
</gene>
<dbReference type="GO" id="GO:0005829">
    <property type="term" value="C:cytosol"/>
    <property type="evidence" value="ECO:0007669"/>
    <property type="project" value="TreeGrafter"/>
</dbReference>
<reference evidence="3 4" key="1">
    <citation type="journal article" date="2014" name="Int. J. Syst. Evol. Microbiol.">
        <title>Solimonas terrae sp. nov., isolated from soil.</title>
        <authorList>
            <person name="Kim S.J."/>
            <person name="Moon J.Y."/>
            <person name="Weon H.Y."/>
            <person name="Ahn J.H."/>
            <person name="Chen W.M."/>
            <person name="Kwon S.W."/>
        </authorList>
    </citation>
    <scope>NUCLEOTIDE SEQUENCE [LARGE SCALE GENOMIC DNA]</scope>
    <source>
        <strain evidence="3 4">KIS83-12</strain>
    </source>
</reference>
<dbReference type="PANTHER" id="PTHR11365:SF23">
    <property type="entry name" value="HYPOTHETICAL 5-OXOPROLINASE (EUROFUNG)-RELATED"/>
    <property type="match status" value="1"/>
</dbReference>
<dbReference type="Pfam" id="PF01968">
    <property type="entry name" value="Hydantoinase_A"/>
    <property type="match status" value="1"/>
</dbReference>
<evidence type="ECO:0000259" key="2">
    <source>
        <dbReference type="Pfam" id="PF05378"/>
    </source>
</evidence>
<evidence type="ECO:0000313" key="3">
    <source>
        <dbReference type="EMBL" id="NGY04489.1"/>
    </source>
</evidence>
<name>A0A6M2BR16_9GAMM</name>
<dbReference type="InterPro" id="IPR008040">
    <property type="entry name" value="Hydant_A_N"/>
</dbReference>
<dbReference type="Proteomes" id="UP000472676">
    <property type="component" value="Unassembled WGS sequence"/>
</dbReference>
<organism evidence="3 4">
    <name type="scientific">Solimonas terrae</name>
    <dbReference type="NCBI Taxonomy" id="1396819"/>
    <lineage>
        <taxon>Bacteria</taxon>
        <taxon>Pseudomonadati</taxon>
        <taxon>Pseudomonadota</taxon>
        <taxon>Gammaproteobacteria</taxon>
        <taxon>Nevskiales</taxon>
        <taxon>Nevskiaceae</taxon>
        <taxon>Solimonas</taxon>
    </lineage>
</organism>
<dbReference type="GO" id="GO:0017168">
    <property type="term" value="F:5-oxoprolinase (ATP-hydrolyzing) activity"/>
    <property type="evidence" value="ECO:0007669"/>
    <property type="project" value="TreeGrafter"/>
</dbReference>
<dbReference type="GO" id="GO:0006749">
    <property type="term" value="P:glutathione metabolic process"/>
    <property type="evidence" value="ECO:0007669"/>
    <property type="project" value="TreeGrafter"/>
</dbReference>
<evidence type="ECO:0000313" key="4">
    <source>
        <dbReference type="Proteomes" id="UP000472676"/>
    </source>
</evidence>
<evidence type="ECO:0000259" key="1">
    <source>
        <dbReference type="Pfam" id="PF01968"/>
    </source>
</evidence>
<feature type="domain" description="Hydantoinase A/oxoprolinase" evidence="1">
    <location>
        <begin position="197"/>
        <end position="477"/>
    </location>
</feature>
<protein>
    <submittedName>
        <fullName evidence="3">Hydantoinase/oxoprolinase family protein</fullName>
    </submittedName>
</protein>
<dbReference type="RefSeq" id="WP_166253955.1">
    <property type="nucleotide sequence ID" value="NZ_JAAMOW010000003.1"/>
</dbReference>